<proteinExistence type="predicted"/>
<sequence>MQADPFHRGMEIYKGRSVSDEGNLTILEMLTESFSPIRQLQSTQLIEIEGERGIIEQVNSERIRRWNSRRSDERRFEMDQSMFCYTKTGKRKMEKNFRLQDSQQTSLFQSLHHGRHTYTTRIAKAWRLDDKNKLGISISPYNHRQRILTIPRIYSEQQVLFLIREVLRVRIVAYRDDIIIIHEERQKLDSISQSIINILTNFGWKISIKKSILEPTQSITFLGWEINMEKDQLMTTTKRQNKIRQVIAIWRRVVQKGTQVKVKYLASFFGSQKLPSASNLERWTPHEETKQSQGMDCTEIIWWKAEVDKNKPIQATIVQPQAILSTDASMNSWGACLKLLNPEELILFQGDWASLGKEKEELLQVEDPKIIIANFIAQLGEEKSTDSNQTICTTAICT</sequence>
<dbReference type="Proteomes" id="UP000324800">
    <property type="component" value="Unassembled WGS sequence"/>
</dbReference>
<dbReference type="EMBL" id="SNRW01028526">
    <property type="protein sequence ID" value="KAA6359349.1"/>
    <property type="molecule type" value="Genomic_DNA"/>
</dbReference>
<evidence type="ECO:0000259" key="1">
    <source>
        <dbReference type="Pfam" id="PF00078"/>
    </source>
</evidence>
<dbReference type="Gene3D" id="3.30.70.270">
    <property type="match status" value="1"/>
</dbReference>
<evidence type="ECO:0000313" key="2">
    <source>
        <dbReference type="EMBL" id="KAA6359349.1"/>
    </source>
</evidence>
<evidence type="ECO:0000313" key="3">
    <source>
        <dbReference type="Proteomes" id="UP000324800"/>
    </source>
</evidence>
<dbReference type="PANTHER" id="PTHR33050">
    <property type="entry name" value="REVERSE TRANSCRIPTASE DOMAIN-CONTAINING PROTEIN"/>
    <property type="match status" value="1"/>
</dbReference>
<dbReference type="PANTHER" id="PTHR33050:SF7">
    <property type="entry name" value="RIBONUCLEASE H"/>
    <property type="match status" value="1"/>
</dbReference>
<dbReference type="InterPro" id="IPR052055">
    <property type="entry name" value="Hepadnavirus_pol/RT"/>
</dbReference>
<name>A0A5J4TMY1_9EUKA</name>
<feature type="domain" description="Reverse transcriptase" evidence="1">
    <location>
        <begin position="135"/>
        <end position="226"/>
    </location>
</feature>
<dbReference type="SUPFAM" id="SSF56672">
    <property type="entry name" value="DNA/RNA polymerases"/>
    <property type="match status" value="1"/>
</dbReference>
<protein>
    <recommendedName>
        <fullName evidence="1">Reverse transcriptase domain-containing protein</fullName>
    </recommendedName>
</protein>
<comment type="caution">
    <text evidence="2">The sequence shown here is derived from an EMBL/GenBank/DDBJ whole genome shotgun (WGS) entry which is preliminary data.</text>
</comment>
<dbReference type="InterPro" id="IPR043128">
    <property type="entry name" value="Rev_trsase/Diguanyl_cyclase"/>
</dbReference>
<dbReference type="InterPro" id="IPR043502">
    <property type="entry name" value="DNA/RNA_pol_sf"/>
</dbReference>
<accession>A0A5J4TMY1</accession>
<gene>
    <name evidence="2" type="ORF">EZS28_045124</name>
</gene>
<feature type="non-terminal residue" evidence="2">
    <location>
        <position position="398"/>
    </location>
</feature>
<dbReference type="AlphaFoldDB" id="A0A5J4TMY1"/>
<dbReference type="Pfam" id="PF00078">
    <property type="entry name" value="RVT_1"/>
    <property type="match status" value="1"/>
</dbReference>
<organism evidence="2 3">
    <name type="scientific">Streblomastix strix</name>
    <dbReference type="NCBI Taxonomy" id="222440"/>
    <lineage>
        <taxon>Eukaryota</taxon>
        <taxon>Metamonada</taxon>
        <taxon>Preaxostyla</taxon>
        <taxon>Oxymonadida</taxon>
        <taxon>Streblomastigidae</taxon>
        <taxon>Streblomastix</taxon>
    </lineage>
</organism>
<dbReference type="InterPro" id="IPR000477">
    <property type="entry name" value="RT_dom"/>
</dbReference>
<reference evidence="2 3" key="1">
    <citation type="submission" date="2019-03" db="EMBL/GenBank/DDBJ databases">
        <title>Single cell metagenomics reveals metabolic interactions within the superorganism composed of flagellate Streblomastix strix and complex community of Bacteroidetes bacteria on its surface.</title>
        <authorList>
            <person name="Treitli S.C."/>
            <person name="Kolisko M."/>
            <person name="Husnik F."/>
            <person name="Keeling P."/>
            <person name="Hampl V."/>
        </authorList>
    </citation>
    <scope>NUCLEOTIDE SEQUENCE [LARGE SCALE GENOMIC DNA]</scope>
    <source>
        <strain evidence="2">ST1C</strain>
    </source>
</reference>